<dbReference type="EMBL" id="LRQB01000011">
    <property type="protein sequence ID" value="KXA22399.1"/>
    <property type="molecule type" value="Genomic_DNA"/>
</dbReference>
<dbReference type="RefSeq" id="WP_081091149.1">
    <property type="nucleotide sequence ID" value="NZ_KQ956834.1"/>
</dbReference>
<feature type="transmembrane region" description="Helical" evidence="2">
    <location>
        <begin position="161"/>
        <end position="185"/>
    </location>
</feature>
<dbReference type="AlphaFoldDB" id="A0A133P1G4"/>
<evidence type="ECO:0008006" key="5">
    <source>
        <dbReference type="Google" id="ProtNLM"/>
    </source>
</evidence>
<name>A0A133P1G4_GARVA</name>
<gene>
    <name evidence="3" type="ORF">HMPREF3208_00309</name>
</gene>
<dbReference type="OrthoDB" id="3231612at2"/>
<organism evidence="3 4">
    <name type="scientific">Gardnerella vaginalis</name>
    <dbReference type="NCBI Taxonomy" id="2702"/>
    <lineage>
        <taxon>Bacteria</taxon>
        <taxon>Bacillati</taxon>
        <taxon>Actinomycetota</taxon>
        <taxon>Actinomycetes</taxon>
        <taxon>Bifidobacteriales</taxon>
        <taxon>Bifidobacteriaceae</taxon>
        <taxon>Gardnerella</taxon>
    </lineage>
</organism>
<sequence length="265" mass="29253">MASNNEHNTERPQSFTPIKTRKRAAVSKVTSARTPVAKNEVKSAEFHNCATATHNYAGEKIVATEYLSPELPETELSIADFSRKHANPKRWWVYLGVLLTAIVVPYWIGRTLAVQYTSWVVSHCAGLSAQGVVFLSWVVTVATFTSLAMALIESHRWIWRFVLVVFLSLEQLIAGLCMLSMSFWYSTYVVYGSASGLANAANLGIISAGFAVAVFAVLFVGLLVIIPKKSRLNVLTRSWASFIMFYAVEVLAILVVIFGGFMTAM</sequence>
<feature type="transmembrane region" description="Helical" evidence="2">
    <location>
        <begin position="238"/>
        <end position="262"/>
    </location>
</feature>
<feature type="compositionally biased region" description="Polar residues" evidence="1">
    <location>
        <begin position="1"/>
        <end position="17"/>
    </location>
</feature>
<evidence type="ECO:0000256" key="2">
    <source>
        <dbReference type="SAM" id="Phobius"/>
    </source>
</evidence>
<feature type="transmembrane region" description="Helical" evidence="2">
    <location>
        <begin position="205"/>
        <end position="226"/>
    </location>
</feature>
<reference evidence="3 4" key="1">
    <citation type="submission" date="2016-01" db="EMBL/GenBank/DDBJ databases">
        <authorList>
            <person name="Oliw E.H."/>
        </authorList>
    </citation>
    <scope>NUCLEOTIDE SEQUENCE [LARGE SCALE GENOMIC DNA]</scope>
    <source>
        <strain evidence="3 4">PSS_7772B</strain>
    </source>
</reference>
<feature type="transmembrane region" description="Helical" evidence="2">
    <location>
        <begin position="91"/>
        <end position="109"/>
    </location>
</feature>
<feature type="transmembrane region" description="Helical" evidence="2">
    <location>
        <begin position="129"/>
        <end position="152"/>
    </location>
</feature>
<dbReference type="PATRIC" id="fig|2702.100.peg.292"/>
<comment type="caution">
    <text evidence="3">The sequence shown here is derived from an EMBL/GenBank/DDBJ whole genome shotgun (WGS) entry which is preliminary data.</text>
</comment>
<evidence type="ECO:0000313" key="4">
    <source>
        <dbReference type="Proteomes" id="UP000070687"/>
    </source>
</evidence>
<keyword evidence="2" id="KW-0472">Membrane</keyword>
<evidence type="ECO:0000256" key="1">
    <source>
        <dbReference type="SAM" id="MobiDB-lite"/>
    </source>
</evidence>
<proteinExistence type="predicted"/>
<keyword evidence="2" id="KW-0812">Transmembrane</keyword>
<accession>A0A133P1G4</accession>
<keyword evidence="2" id="KW-1133">Transmembrane helix</keyword>
<protein>
    <recommendedName>
        <fullName evidence="5">Teichoic acid transporter</fullName>
    </recommendedName>
</protein>
<feature type="region of interest" description="Disordered" evidence="1">
    <location>
        <begin position="1"/>
        <end position="20"/>
    </location>
</feature>
<evidence type="ECO:0000313" key="3">
    <source>
        <dbReference type="EMBL" id="KXA22399.1"/>
    </source>
</evidence>
<dbReference type="Proteomes" id="UP000070687">
    <property type="component" value="Unassembled WGS sequence"/>
</dbReference>